<dbReference type="Pfam" id="PF01594">
    <property type="entry name" value="AI-2E_transport"/>
    <property type="match status" value="1"/>
</dbReference>
<feature type="transmembrane region" description="Helical" evidence="6">
    <location>
        <begin position="155"/>
        <end position="179"/>
    </location>
</feature>
<feature type="transmembrane region" description="Helical" evidence="6">
    <location>
        <begin position="318"/>
        <end position="340"/>
    </location>
</feature>
<dbReference type="PANTHER" id="PTHR21716">
    <property type="entry name" value="TRANSMEMBRANE PROTEIN"/>
    <property type="match status" value="1"/>
</dbReference>
<gene>
    <name evidence="7" type="primary">ytvI</name>
    <name evidence="7" type="ORF">VF724_10895</name>
</gene>
<comment type="caution">
    <text evidence="7">The sequence shown here is derived from an EMBL/GenBank/DDBJ whole genome shotgun (WGS) entry which is preliminary data.</text>
</comment>
<sequence>MISFYKKYWRTVFDIGLIVLTVYLIMLAFSHLWKIAAPIFLAVVIFYIIEPLAKFLHRGKIKKSFASAVSILVFVLIALALVTTAGVIFVAQISNLIAKIPVYSEILKNQIILLTDMLQEKINTLPPDITTKVEEYTGKATEQSAVFITWLLSNLLTFLTSFSTFIINFSIGVILAYFLSVEIETWNRIAKTKTPKTFKTAFYFLKENVLKGLVSYIKAQLKLITITFIIVLAGLLVLNVTNSFSIALLSGLFDLLPLLGVSTLFIPWIIYLFIVGQTKLGISLSVLLGVILATRQFLEPKITGDSLGVSAFTMLSFMIISLSLFGVAGLILSPILIILIKSLYEQGYLQQWIRVPEEEYDP</sequence>
<comment type="similarity">
    <text evidence="2">Belongs to the autoinducer-2 exporter (AI-2E) (TC 2.A.86) family.</text>
</comment>
<feature type="transmembrane region" description="Helical" evidence="6">
    <location>
        <begin position="35"/>
        <end position="53"/>
    </location>
</feature>
<evidence type="ECO:0000256" key="6">
    <source>
        <dbReference type="SAM" id="Phobius"/>
    </source>
</evidence>
<evidence type="ECO:0000256" key="3">
    <source>
        <dbReference type="ARBA" id="ARBA00022692"/>
    </source>
</evidence>
<organism evidence="7 8">
    <name type="scientific">Ferviditalea candida</name>
    <dbReference type="NCBI Taxonomy" id="3108399"/>
    <lineage>
        <taxon>Bacteria</taxon>
        <taxon>Bacillati</taxon>
        <taxon>Bacillota</taxon>
        <taxon>Bacilli</taxon>
        <taxon>Bacillales</taxon>
        <taxon>Paenibacillaceae</taxon>
        <taxon>Ferviditalea</taxon>
    </lineage>
</organism>
<evidence type="ECO:0000313" key="7">
    <source>
        <dbReference type="EMBL" id="MEB3102169.1"/>
    </source>
</evidence>
<feature type="transmembrane region" description="Helical" evidence="6">
    <location>
        <begin position="280"/>
        <end position="298"/>
    </location>
</feature>
<accession>A0ABU5ZI34</accession>
<dbReference type="RefSeq" id="WP_371754288.1">
    <property type="nucleotide sequence ID" value="NZ_JAYJLD010000014.1"/>
</dbReference>
<keyword evidence="5 6" id="KW-0472">Membrane</keyword>
<evidence type="ECO:0000313" key="8">
    <source>
        <dbReference type="Proteomes" id="UP001310386"/>
    </source>
</evidence>
<reference evidence="7" key="1">
    <citation type="submission" date="2023-12" db="EMBL/GenBank/DDBJ databases">
        <title>Fervidustalea candida gen. nov., sp. nov., a novel member of the family Paenibacillaceae isolated from a geothermal area.</title>
        <authorList>
            <person name="Li W.-J."/>
            <person name="Jiao J.-Y."/>
            <person name="Chen Y."/>
        </authorList>
    </citation>
    <scope>NUCLEOTIDE SEQUENCE</scope>
    <source>
        <strain evidence="7">SYSU GA230002</strain>
    </source>
</reference>
<evidence type="ECO:0000256" key="5">
    <source>
        <dbReference type="ARBA" id="ARBA00023136"/>
    </source>
</evidence>
<keyword evidence="8" id="KW-1185">Reference proteome</keyword>
<dbReference type="EMBL" id="JAYJLD010000014">
    <property type="protein sequence ID" value="MEB3102169.1"/>
    <property type="molecule type" value="Genomic_DNA"/>
</dbReference>
<evidence type="ECO:0000256" key="2">
    <source>
        <dbReference type="ARBA" id="ARBA00009773"/>
    </source>
</evidence>
<keyword evidence="4 6" id="KW-1133">Transmembrane helix</keyword>
<protein>
    <submittedName>
        <fullName evidence="7">Sporulation integral membrane protein YtvI</fullName>
    </submittedName>
</protein>
<dbReference type="InterPro" id="IPR014227">
    <property type="entry name" value="YtvI-like"/>
</dbReference>
<dbReference type="PANTHER" id="PTHR21716:SF68">
    <property type="entry name" value="TRANSPORT PROTEIN YTVI-RELATED"/>
    <property type="match status" value="1"/>
</dbReference>
<name>A0ABU5ZI34_9BACL</name>
<feature type="transmembrane region" description="Helical" evidence="6">
    <location>
        <begin position="255"/>
        <end position="273"/>
    </location>
</feature>
<evidence type="ECO:0000256" key="4">
    <source>
        <dbReference type="ARBA" id="ARBA00022989"/>
    </source>
</evidence>
<proteinExistence type="inferred from homology"/>
<feature type="transmembrane region" description="Helical" evidence="6">
    <location>
        <begin position="65"/>
        <end position="91"/>
    </location>
</feature>
<comment type="subcellular location">
    <subcellularLocation>
        <location evidence="1">Membrane</location>
        <topology evidence="1">Multi-pass membrane protein</topology>
    </subcellularLocation>
</comment>
<feature type="transmembrane region" description="Helical" evidence="6">
    <location>
        <begin position="12"/>
        <end position="29"/>
    </location>
</feature>
<dbReference type="Proteomes" id="UP001310386">
    <property type="component" value="Unassembled WGS sequence"/>
</dbReference>
<dbReference type="InterPro" id="IPR002549">
    <property type="entry name" value="AI-2E-like"/>
</dbReference>
<evidence type="ECO:0000256" key="1">
    <source>
        <dbReference type="ARBA" id="ARBA00004141"/>
    </source>
</evidence>
<feature type="transmembrane region" description="Helical" evidence="6">
    <location>
        <begin position="223"/>
        <end position="249"/>
    </location>
</feature>
<keyword evidence="3 6" id="KW-0812">Transmembrane</keyword>
<dbReference type="NCBIfam" id="TIGR02872">
    <property type="entry name" value="spore_ytvI"/>
    <property type="match status" value="1"/>
</dbReference>